<keyword evidence="16" id="KW-1185">Reference proteome</keyword>
<dbReference type="Gene3D" id="2.60.40.3470">
    <property type="match status" value="1"/>
</dbReference>
<dbReference type="InterPro" id="IPR004846">
    <property type="entry name" value="T2SS/T3SS_dom"/>
</dbReference>
<evidence type="ECO:0000256" key="13">
    <source>
        <dbReference type="SAM" id="MobiDB-lite"/>
    </source>
</evidence>
<dbReference type="Pfam" id="PF03958">
    <property type="entry name" value="Secretin_N"/>
    <property type="match status" value="1"/>
</dbReference>
<organism evidence="15 16">
    <name type="scientific">Comamonas denitrificans</name>
    <dbReference type="NCBI Taxonomy" id="117506"/>
    <lineage>
        <taxon>Bacteria</taxon>
        <taxon>Pseudomonadati</taxon>
        <taxon>Pseudomonadota</taxon>
        <taxon>Betaproteobacteria</taxon>
        <taxon>Burkholderiales</taxon>
        <taxon>Comamonadaceae</taxon>
        <taxon>Comamonas</taxon>
    </lineage>
</organism>
<dbReference type="InterPro" id="IPR001775">
    <property type="entry name" value="GspD/PilQ"/>
</dbReference>
<dbReference type="Gene3D" id="2.60.40.3500">
    <property type="match status" value="1"/>
</dbReference>
<comment type="similarity">
    <text evidence="2">Belongs to the bacterial secretin family. PilQ subfamily.</text>
</comment>
<dbReference type="Pfam" id="PF00263">
    <property type="entry name" value="Secretin"/>
    <property type="match status" value="1"/>
</dbReference>
<dbReference type="EMBL" id="JAFNME010000015">
    <property type="protein sequence ID" value="MBO1249833.1"/>
    <property type="molecule type" value="Genomic_DNA"/>
</dbReference>
<evidence type="ECO:0000256" key="9">
    <source>
        <dbReference type="ARBA" id="ARBA00023287"/>
    </source>
</evidence>
<comment type="subcellular location">
    <subcellularLocation>
        <location evidence="1 12">Cell outer membrane</location>
    </subcellularLocation>
</comment>
<feature type="region of interest" description="Disordered" evidence="13">
    <location>
        <begin position="522"/>
        <end position="545"/>
    </location>
</feature>
<accession>A0A939H0V4</accession>
<feature type="compositionally biased region" description="Low complexity" evidence="13">
    <location>
        <begin position="522"/>
        <end position="536"/>
    </location>
</feature>
<reference evidence="15" key="1">
    <citation type="submission" date="2021-03" db="EMBL/GenBank/DDBJ databases">
        <title>Comamonas denitrificans.</title>
        <authorList>
            <person name="Finster K."/>
        </authorList>
    </citation>
    <scope>NUCLEOTIDE SEQUENCE</scope>
    <source>
        <strain evidence="15">MM2021_4</strain>
    </source>
</reference>
<dbReference type="SMART" id="SM00965">
    <property type="entry name" value="STN"/>
    <property type="match status" value="1"/>
</dbReference>
<dbReference type="PRINTS" id="PR00811">
    <property type="entry name" value="BCTERIALGSPD"/>
</dbReference>
<evidence type="ECO:0000313" key="15">
    <source>
        <dbReference type="EMBL" id="MBO1249833.1"/>
    </source>
</evidence>
<dbReference type="AlphaFoldDB" id="A0A939H0V4"/>
<evidence type="ECO:0000256" key="8">
    <source>
        <dbReference type="ARBA" id="ARBA00023237"/>
    </source>
</evidence>
<evidence type="ECO:0000256" key="11">
    <source>
        <dbReference type="ARBA" id="ARBA00025897"/>
    </source>
</evidence>
<evidence type="ECO:0000259" key="14">
    <source>
        <dbReference type="SMART" id="SM00965"/>
    </source>
</evidence>
<keyword evidence="9" id="KW-0178">Competence</keyword>
<keyword evidence="5" id="KW-0732">Signal</keyword>
<dbReference type="GO" id="GO:0030420">
    <property type="term" value="P:establishment of competence for transformation"/>
    <property type="evidence" value="ECO:0007669"/>
    <property type="project" value="UniProtKB-KW"/>
</dbReference>
<keyword evidence="4 12" id="KW-0813">Transport</keyword>
<dbReference type="InterPro" id="IPR004845">
    <property type="entry name" value="T2SS_GspD_CS"/>
</dbReference>
<comment type="function">
    <text evidence="10">Required for type IV pilus biogenesis and competence. Could function as a pore for exit of the pilus but also as a channel for entry of heme and antimicrobial agents and uptake of transforming DNA.</text>
</comment>
<evidence type="ECO:0000256" key="2">
    <source>
        <dbReference type="ARBA" id="ARBA00006304"/>
    </source>
</evidence>
<dbReference type="InterPro" id="IPR038591">
    <property type="entry name" value="NolW-like_sf"/>
</dbReference>
<dbReference type="NCBIfam" id="TIGR02515">
    <property type="entry name" value="IV_pilus_PilQ"/>
    <property type="match status" value="1"/>
</dbReference>
<evidence type="ECO:0000256" key="4">
    <source>
        <dbReference type="ARBA" id="ARBA00022448"/>
    </source>
</evidence>
<dbReference type="Gene3D" id="3.30.1370.130">
    <property type="match status" value="1"/>
</dbReference>
<dbReference type="InterPro" id="IPR021731">
    <property type="entry name" value="AMIN_dom"/>
</dbReference>
<evidence type="ECO:0000256" key="10">
    <source>
        <dbReference type="ARBA" id="ARBA00024678"/>
    </source>
</evidence>
<dbReference type="InterPro" id="IPR013355">
    <property type="entry name" value="Pilus_4_PilQ"/>
</dbReference>
<dbReference type="PANTHER" id="PTHR30604">
    <property type="entry name" value="PROTEIN TRANSPORT PROTEIN HOFQ"/>
    <property type="match status" value="1"/>
</dbReference>
<evidence type="ECO:0000256" key="5">
    <source>
        <dbReference type="ARBA" id="ARBA00022729"/>
    </source>
</evidence>
<evidence type="ECO:0000256" key="1">
    <source>
        <dbReference type="ARBA" id="ARBA00004442"/>
    </source>
</evidence>
<evidence type="ECO:0000256" key="3">
    <source>
        <dbReference type="ARBA" id="ARBA00014124"/>
    </source>
</evidence>
<keyword evidence="6" id="KW-0653">Protein transport</keyword>
<dbReference type="GO" id="GO:0009306">
    <property type="term" value="P:protein secretion"/>
    <property type="evidence" value="ECO:0007669"/>
    <property type="project" value="InterPro"/>
</dbReference>
<dbReference type="InterPro" id="IPR051808">
    <property type="entry name" value="Type_IV_pilus_biogenesis"/>
</dbReference>
<gene>
    <name evidence="15" type="primary">pilQ</name>
    <name evidence="15" type="ORF">J1777_08370</name>
</gene>
<sequence>MLLRQKKPMKNTLAYSVGMAFLLPVFSWAGSIQSVTGSVQGGGEVVRIVLDEPLSQAPTGFAVQSPARIALDFLSTTNGLPQSLVELNQGNLNTANVVEASGRTRVVLNLKSATNYRTELDGNAVLVYLDPVKTASAVAPISTPVQVTPAPAPVASPKSIRDVDFRRTSDGAGRLVVALGSAGASADVRNEGKGLVVELSRSSLPDALMRRLDVVDFGTPVQLISSSQKGDKVRLKVDLKGEWEHSAYQSDDQFVLEVREKKIDPTKLTQGPGFSGERLSLNFQNIEVRALLQVIADFTNFNIVTSDTVGGALTLRLKDVPWDQALNIIMEAKGLGMKKNGNVLWIAPREEIDERTKKDLEAARSIEQLETLRTQGFQINYAKAEELVKKFTESQNTGGTAGTNTNNTRFLSERGSAIAEERTNQLFITDTPTKLEEITELLKKLDVPVRQVLIEARIVEARDTFGRALGVKFGGGYNRPGRGSIGPSFNGGSSAQKQSGQWIKNDDTGAYEYRPGWANNNNVNSGSINSNQGNNSLDRGWETNQSSTISNNPFINLPAAALSSGAAAASIGLSVFNSSMTRFLSLELSAMESEGVGKIVSSPRLMTADKSEAEIKQGTQIPYKSSSGAGASAIPKVEFKDAVLRLKVIPQITPDGDIIMDLEVHKDSVGARTDDGPAIDTKSIRTQVLVENGGTVVIGGIFEMEEINQTNKVPVLGDIPVMGNLFKNKTRETEKREMLVFITPRMVTDAIANR</sequence>
<protein>
    <recommendedName>
        <fullName evidence="3">Type IV pilus biogenesis and competence protein PilQ</fullName>
    </recommendedName>
</protein>
<evidence type="ECO:0000256" key="6">
    <source>
        <dbReference type="ARBA" id="ARBA00022927"/>
    </source>
</evidence>
<name>A0A939H0V4_9BURK</name>
<dbReference type="InterPro" id="IPR005644">
    <property type="entry name" value="NolW-like"/>
</dbReference>
<dbReference type="Pfam" id="PF11741">
    <property type="entry name" value="AMIN"/>
    <property type="match status" value="2"/>
</dbReference>
<keyword evidence="8" id="KW-0998">Cell outer membrane</keyword>
<evidence type="ECO:0000256" key="12">
    <source>
        <dbReference type="RuleBase" id="RU004004"/>
    </source>
</evidence>
<evidence type="ECO:0000313" key="16">
    <source>
        <dbReference type="Proteomes" id="UP000664731"/>
    </source>
</evidence>
<dbReference type="PROSITE" id="PS00875">
    <property type="entry name" value="T2SP_D"/>
    <property type="match status" value="1"/>
</dbReference>
<dbReference type="GO" id="GO:0009279">
    <property type="term" value="C:cell outer membrane"/>
    <property type="evidence" value="ECO:0007669"/>
    <property type="project" value="UniProtKB-SubCell"/>
</dbReference>
<dbReference type="InterPro" id="IPR011662">
    <property type="entry name" value="Secretin/TonB_short_N"/>
</dbReference>
<evidence type="ECO:0000256" key="7">
    <source>
        <dbReference type="ARBA" id="ARBA00023136"/>
    </source>
</evidence>
<dbReference type="Proteomes" id="UP000664731">
    <property type="component" value="Unassembled WGS sequence"/>
</dbReference>
<comment type="caution">
    <text evidence="15">The sequence shown here is derived from an EMBL/GenBank/DDBJ whole genome shotgun (WGS) entry which is preliminary data.</text>
</comment>
<dbReference type="PANTHER" id="PTHR30604:SF1">
    <property type="entry name" value="DNA UTILIZATION PROTEIN HOFQ"/>
    <property type="match status" value="1"/>
</dbReference>
<dbReference type="Gene3D" id="3.30.1370.120">
    <property type="match status" value="1"/>
</dbReference>
<comment type="subunit">
    <text evidence="11">Homododecamer. Tetramer of trimer.</text>
</comment>
<keyword evidence="7" id="KW-0472">Membrane</keyword>
<proteinExistence type="inferred from homology"/>
<feature type="domain" description="Secretin/TonB short N-terminal" evidence="14">
    <location>
        <begin position="301"/>
        <end position="349"/>
    </location>
</feature>